<dbReference type="RefSeq" id="WP_175108510.1">
    <property type="nucleotide sequence ID" value="NZ_CADIKM010000134.1"/>
</dbReference>
<dbReference type="InterPro" id="IPR038318">
    <property type="entry name" value="KdpD_sf"/>
</dbReference>
<evidence type="ECO:0000256" key="9">
    <source>
        <dbReference type="ARBA" id="ARBA00023012"/>
    </source>
</evidence>
<keyword evidence="5" id="KW-0547">Nucleotide-binding</keyword>
<organism evidence="13 14">
    <name type="scientific">Pararobbsia alpina</name>
    <dbReference type="NCBI Taxonomy" id="621374"/>
    <lineage>
        <taxon>Bacteria</taxon>
        <taxon>Pseudomonadati</taxon>
        <taxon>Pseudomonadota</taxon>
        <taxon>Betaproteobacteria</taxon>
        <taxon>Burkholderiales</taxon>
        <taxon>Burkholderiaceae</taxon>
        <taxon>Pararobbsia</taxon>
    </lineage>
</organism>
<evidence type="ECO:0000256" key="3">
    <source>
        <dbReference type="ARBA" id="ARBA00022679"/>
    </source>
</evidence>
<feature type="domain" description="Sensor protein KdpD transmembrane" evidence="12">
    <location>
        <begin position="17"/>
        <end position="117"/>
    </location>
</feature>
<reference evidence="13 14" key="1">
    <citation type="submission" date="2020-04" db="EMBL/GenBank/DDBJ databases">
        <authorList>
            <person name="De Canck E."/>
        </authorList>
    </citation>
    <scope>NUCLEOTIDE SEQUENCE [LARGE SCALE GENOMIC DNA]</scope>
    <source>
        <strain evidence="13 14">LMG 28138</strain>
    </source>
</reference>
<name>A0A6S7D6G3_9BURK</name>
<dbReference type="InterPro" id="IPR025201">
    <property type="entry name" value="KdpD_TM"/>
</dbReference>
<dbReference type="EMBL" id="CADIKM010000134">
    <property type="protein sequence ID" value="CAB3808457.1"/>
    <property type="molecule type" value="Genomic_DNA"/>
</dbReference>
<evidence type="ECO:0000256" key="2">
    <source>
        <dbReference type="ARBA" id="ARBA00022553"/>
    </source>
</evidence>
<keyword evidence="10 11" id="KW-0472">Membrane</keyword>
<dbReference type="GO" id="GO:0016301">
    <property type="term" value="F:kinase activity"/>
    <property type="evidence" value="ECO:0007669"/>
    <property type="project" value="UniProtKB-KW"/>
</dbReference>
<evidence type="ECO:0000313" key="13">
    <source>
        <dbReference type="EMBL" id="CAB3808457.1"/>
    </source>
</evidence>
<evidence type="ECO:0000256" key="1">
    <source>
        <dbReference type="ARBA" id="ARBA00004141"/>
    </source>
</evidence>
<dbReference type="Proteomes" id="UP000494115">
    <property type="component" value="Unassembled WGS sequence"/>
</dbReference>
<evidence type="ECO:0000256" key="6">
    <source>
        <dbReference type="ARBA" id="ARBA00022777"/>
    </source>
</evidence>
<protein>
    <recommendedName>
        <fullName evidence="12">Sensor protein KdpD transmembrane domain-containing protein</fullName>
    </recommendedName>
</protein>
<evidence type="ECO:0000256" key="4">
    <source>
        <dbReference type="ARBA" id="ARBA00022692"/>
    </source>
</evidence>
<keyword evidence="2" id="KW-0597">Phosphoprotein</keyword>
<proteinExistence type="predicted"/>
<keyword evidence="3" id="KW-0808">Transferase</keyword>
<comment type="subcellular location">
    <subcellularLocation>
        <location evidence="1">Membrane</location>
        <topology evidence="1">Multi-pass membrane protein</topology>
    </subcellularLocation>
</comment>
<dbReference type="Pfam" id="PF13493">
    <property type="entry name" value="DUF4118"/>
    <property type="match status" value="1"/>
</dbReference>
<gene>
    <name evidence="13" type="ORF">LMG28138_06046</name>
</gene>
<dbReference type="GO" id="GO:0016020">
    <property type="term" value="C:membrane"/>
    <property type="evidence" value="ECO:0007669"/>
    <property type="project" value="UniProtKB-SubCell"/>
</dbReference>
<accession>A0A6S7D6G3</accession>
<dbReference type="Gene3D" id="1.20.120.620">
    <property type="entry name" value="Backbone structure of the membrane domain of e. Coli histidine kinase receptor kdpd"/>
    <property type="match status" value="1"/>
</dbReference>
<dbReference type="AlphaFoldDB" id="A0A6S7D6G3"/>
<dbReference type="GO" id="GO:0000160">
    <property type="term" value="P:phosphorelay signal transduction system"/>
    <property type="evidence" value="ECO:0007669"/>
    <property type="project" value="UniProtKB-KW"/>
</dbReference>
<feature type="transmembrane region" description="Helical" evidence="11">
    <location>
        <begin position="46"/>
        <end position="73"/>
    </location>
</feature>
<dbReference type="GO" id="GO:0005524">
    <property type="term" value="F:ATP binding"/>
    <property type="evidence" value="ECO:0007669"/>
    <property type="project" value="UniProtKB-KW"/>
</dbReference>
<evidence type="ECO:0000259" key="12">
    <source>
        <dbReference type="Pfam" id="PF13493"/>
    </source>
</evidence>
<feature type="transmembrane region" description="Helical" evidence="11">
    <location>
        <begin position="16"/>
        <end position="34"/>
    </location>
</feature>
<evidence type="ECO:0000256" key="7">
    <source>
        <dbReference type="ARBA" id="ARBA00022840"/>
    </source>
</evidence>
<keyword evidence="6" id="KW-0418">Kinase</keyword>
<keyword evidence="7" id="KW-0067">ATP-binding</keyword>
<keyword evidence="4 11" id="KW-0812">Transmembrane</keyword>
<evidence type="ECO:0000256" key="11">
    <source>
        <dbReference type="SAM" id="Phobius"/>
    </source>
</evidence>
<keyword evidence="8 11" id="KW-1133">Transmembrane helix</keyword>
<evidence type="ECO:0000313" key="14">
    <source>
        <dbReference type="Proteomes" id="UP000494115"/>
    </source>
</evidence>
<sequence length="256" mass="28218">MKVRNASRWAPRGLRGWYFAALALIVASGGRLLLSPLLGPIMPGTAYFIAAALIAYFFGMVPALAVMGFGLLIADYLFVPPYQQIGVLDQSDVDLIVSLPLVSILVICLIERLRRSQFRTELIGLVAQSRYEMLLRADNERLLAGRAVDETHRLLRHLPRYHDDIILIQAPDRRTALDDPGGARVAGPERIAAATAPGLRYEHVHSDDIKLLLPTLTPGNHRARVDMGAGTFKPMDCICERFTTHAGDFLVLRLGG</sequence>
<evidence type="ECO:0000256" key="8">
    <source>
        <dbReference type="ARBA" id="ARBA00022989"/>
    </source>
</evidence>
<evidence type="ECO:0000256" key="10">
    <source>
        <dbReference type="ARBA" id="ARBA00023136"/>
    </source>
</evidence>
<keyword evidence="14" id="KW-1185">Reference proteome</keyword>
<keyword evidence="9" id="KW-0902">Two-component regulatory system</keyword>
<evidence type="ECO:0000256" key="5">
    <source>
        <dbReference type="ARBA" id="ARBA00022741"/>
    </source>
</evidence>